<dbReference type="InterPro" id="IPR002641">
    <property type="entry name" value="PNPLA_dom"/>
</dbReference>
<protein>
    <submittedName>
        <fullName evidence="6">Patatin</fullName>
    </submittedName>
</protein>
<feature type="short sequence motif" description="DGA/G" evidence="4">
    <location>
        <begin position="216"/>
        <end position="218"/>
    </location>
</feature>
<dbReference type="Proteomes" id="UP000001880">
    <property type="component" value="Chromosome"/>
</dbReference>
<feature type="short sequence motif" description="GXSXG" evidence="4">
    <location>
        <begin position="48"/>
        <end position="52"/>
    </location>
</feature>
<feature type="domain" description="PNPLA" evidence="5">
    <location>
        <begin position="10"/>
        <end position="229"/>
    </location>
</feature>
<sequence>MTEQRPRTGMVLAGGGSRGAYEAGVLLYLRERLSRKLGYHVPLDIITGTSVGAINGSYMASSMDLPDHQGRRLVDTWRALELENLLSLGALDMWRAARRLLTGNDLPPPTPGTFRYGGLLDTTGLERFVVGAISWRNIRRNLHHKHLDALSVSTTHVGTGHTVVFVQSSSGPPTVWSQDPFVRHRVAHIGPRHVLASAAIPLLFPAVKIGAEFYSDGGLRQNTPMSPAIRLGADRLLVISLRHQATPEEQAARASEREAAYPKPLFLMGKALNALLLDHTEYDLDRLERFNAIIEAGEQAFGSEFLKVLNRKMVELRGAPLRNLRAVHIRPSVDIGVIASEFVRRGQVTLRSRVAKRMIGRMAESEAAHENDLLSYLLFDGQYASELIRLGYEDALRQEDELMAFFSRDTERAIMREKNAL</sequence>
<dbReference type="GO" id="GO:0016787">
    <property type="term" value="F:hydrolase activity"/>
    <property type="evidence" value="ECO:0007669"/>
    <property type="project" value="UniProtKB-UniRule"/>
</dbReference>
<gene>
    <name evidence="6" type="ordered locus">Hoch_5960</name>
</gene>
<evidence type="ECO:0000256" key="3">
    <source>
        <dbReference type="ARBA" id="ARBA00023098"/>
    </source>
</evidence>
<evidence type="ECO:0000313" key="7">
    <source>
        <dbReference type="Proteomes" id="UP000001880"/>
    </source>
</evidence>
<dbReference type="PANTHER" id="PTHR14226:SF57">
    <property type="entry name" value="BLR7027 PROTEIN"/>
    <property type="match status" value="1"/>
</dbReference>
<dbReference type="InterPro" id="IPR016035">
    <property type="entry name" value="Acyl_Trfase/lysoPLipase"/>
</dbReference>
<evidence type="ECO:0000256" key="4">
    <source>
        <dbReference type="PROSITE-ProRule" id="PRU01161"/>
    </source>
</evidence>
<dbReference type="eggNOG" id="COG1752">
    <property type="taxonomic scope" value="Bacteria"/>
</dbReference>
<feature type="short sequence motif" description="GXGXXG" evidence="4">
    <location>
        <begin position="14"/>
        <end position="19"/>
    </location>
</feature>
<evidence type="ECO:0000256" key="2">
    <source>
        <dbReference type="ARBA" id="ARBA00022963"/>
    </source>
</evidence>
<keyword evidence="1 4" id="KW-0378">Hydrolase</keyword>
<keyword evidence="2 4" id="KW-0442">Lipid degradation</keyword>
<feature type="active site" description="Nucleophile" evidence="4">
    <location>
        <position position="50"/>
    </location>
</feature>
<dbReference type="Gene3D" id="3.40.1090.10">
    <property type="entry name" value="Cytosolic phospholipase A2 catalytic domain"/>
    <property type="match status" value="1"/>
</dbReference>
<evidence type="ECO:0000256" key="1">
    <source>
        <dbReference type="ARBA" id="ARBA00022801"/>
    </source>
</evidence>
<accession>D0LJS8</accession>
<evidence type="ECO:0000313" key="6">
    <source>
        <dbReference type="EMBL" id="ACY18435.1"/>
    </source>
</evidence>
<dbReference type="GO" id="GO:0016042">
    <property type="term" value="P:lipid catabolic process"/>
    <property type="evidence" value="ECO:0007669"/>
    <property type="project" value="UniProtKB-UniRule"/>
</dbReference>
<proteinExistence type="predicted"/>
<dbReference type="HOGENOM" id="CLU_042893_0_0_7"/>
<dbReference type="AlphaFoldDB" id="D0LJS8"/>
<name>D0LJS8_HALO1</name>
<dbReference type="InterPro" id="IPR050301">
    <property type="entry name" value="NTE"/>
</dbReference>
<dbReference type="OrthoDB" id="9798773at2"/>
<dbReference type="Pfam" id="PF01734">
    <property type="entry name" value="Patatin"/>
    <property type="match status" value="1"/>
</dbReference>
<keyword evidence="3 4" id="KW-0443">Lipid metabolism</keyword>
<dbReference type="PROSITE" id="PS51635">
    <property type="entry name" value="PNPLA"/>
    <property type="match status" value="1"/>
</dbReference>
<organism evidence="6 7">
    <name type="scientific">Haliangium ochraceum (strain DSM 14365 / JCM 11303 / SMP-2)</name>
    <dbReference type="NCBI Taxonomy" id="502025"/>
    <lineage>
        <taxon>Bacteria</taxon>
        <taxon>Pseudomonadati</taxon>
        <taxon>Myxococcota</taxon>
        <taxon>Polyangia</taxon>
        <taxon>Haliangiales</taxon>
        <taxon>Kofleriaceae</taxon>
        <taxon>Haliangium</taxon>
    </lineage>
</organism>
<dbReference type="RefSeq" id="WP_012831027.1">
    <property type="nucleotide sequence ID" value="NC_013440.1"/>
</dbReference>
<feature type="active site" description="Proton acceptor" evidence="4">
    <location>
        <position position="216"/>
    </location>
</feature>
<dbReference type="PANTHER" id="PTHR14226">
    <property type="entry name" value="NEUROPATHY TARGET ESTERASE/SWISS CHEESE D.MELANOGASTER"/>
    <property type="match status" value="1"/>
</dbReference>
<dbReference type="KEGG" id="hoh:Hoch_5960"/>
<evidence type="ECO:0000259" key="5">
    <source>
        <dbReference type="PROSITE" id="PS51635"/>
    </source>
</evidence>
<dbReference type="SUPFAM" id="SSF52151">
    <property type="entry name" value="FabD/lysophospholipase-like"/>
    <property type="match status" value="1"/>
</dbReference>
<reference evidence="6 7" key="1">
    <citation type="journal article" date="2010" name="Stand. Genomic Sci.">
        <title>Complete genome sequence of Haliangium ochraceum type strain (SMP-2).</title>
        <authorList>
            <consortium name="US DOE Joint Genome Institute (JGI-PGF)"/>
            <person name="Ivanova N."/>
            <person name="Daum C."/>
            <person name="Lang E."/>
            <person name="Abt B."/>
            <person name="Kopitz M."/>
            <person name="Saunders E."/>
            <person name="Lapidus A."/>
            <person name="Lucas S."/>
            <person name="Glavina Del Rio T."/>
            <person name="Nolan M."/>
            <person name="Tice H."/>
            <person name="Copeland A."/>
            <person name="Cheng J.F."/>
            <person name="Chen F."/>
            <person name="Bruce D."/>
            <person name="Goodwin L."/>
            <person name="Pitluck S."/>
            <person name="Mavromatis K."/>
            <person name="Pati A."/>
            <person name="Mikhailova N."/>
            <person name="Chen A."/>
            <person name="Palaniappan K."/>
            <person name="Land M."/>
            <person name="Hauser L."/>
            <person name="Chang Y.J."/>
            <person name="Jeffries C.D."/>
            <person name="Detter J.C."/>
            <person name="Brettin T."/>
            <person name="Rohde M."/>
            <person name="Goker M."/>
            <person name="Bristow J."/>
            <person name="Markowitz V."/>
            <person name="Eisen J.A."/>
            <person name="Hugenholtz P."/>
            <person name="Kyrpides N.C."/>
            <person name="Klenk H.P."/>
        </authorList>
    </citation>
    <scope>NUCLEOTIDE SEQUENCE [LARGE SCALE GENOMIC DNA]</scope>
    <source>
        <strain evidence="7">DSM 14365 / CIP 107738 / JCM 11303 / AJ 13395 / SMP-2</strain>
    </source>
</reference>
<dbReference type="EMBL" id="CP001804">
    <property type="protein sequence ID" value="ACY18435.1"/>
    <property type="molecule type" value="Genomic_DNA"/>
</dbReference>
<keyword evidence="7" id="KW-1185">Reference proteome</keyword>